<comment type="caution">
    <text evidence="12">The sequence shown here is derived from an EMBL/GenBank/DDBJ whole genome shotgun (WGS) entry which is preliminary data.</text>
</comment>
<dbReference type="InterPro" id="IPR019987">
    <property type="entry name" value="GTP-bd_ribosome_bio_YsxC"/>
</dbReference>
<dbReference type="PROSITE" id="PS51706">
    <property type="entry name" value="G_ENGB"/>
    <property type="match status" value="1"/>
</dbReference>
<keyword evidence="7 10" id="KW-0342">GTP-binding</keyword>
<evidence type="ECO:0000256" key="5">
    <source>
        <dbReference type="ARBA" id="ARBA00022741"/>
    </source>
</evidence>
<dbReference type="CDD" id="cd01876">
    <property type="entry name" value="YihA_EngB"/>
    <property type="match status" value="1"/>
</dbReference>
<keyword evidence="5 10" id="KW-0547">Nucleotide-binding</keyword>
<evidence type="ECO:0000256" key="2">
    <source>
        <dbReference type="ARBA" id="ARBA00009638"/>
    </source>
</evidence>
<proteinExistence type="inferred from homology"/>
<dbReference type="Gene3D" id="3.40.50.300">
    <property type="entry name" value="P-loop containing nucleotide triphosphate hydrolases"/>
    <property type="match status" value="1"/>
</dbReference>
<keyword evidence="4" id="KW-0479">Metal-binding</keyword>
<evidence type="ECO:0000256" key="6">
    <source>
        <dbReference type="ARBA" id="ARBA00022842"/>
    </source>
</evidence>
<evidence type="ECO:0000256" key="4">
    <source>
        <dbReference type="ARBA" id="ARBA00022723"/>
    </source>
</evidence>
<dbReference type="EMBL" id="JADILY010000038">
    <property type="protein sequence ID" value="MBO8481284.1"/>
    <property type="molecule type" value="Genomic_DNA"/>
</dbReference>
<comment type="function">
    <text evidence="10">Necessary for normal cell division and for the maintenance of normal septation.</text>
</comment>
<dbReference type="Pfam" id="PF01926">
    <property type="entry name" value="MMR_HSR1"/>
    <property type="match status" value="1"/>
</dbReference>
<dbReference type="InterPro" id="IPR027417">
    <property type="entry name" value="P-loop_NTPase"/>
</dbReference>
<keyword evidence="3 10" id="KW-0132">Cell division</keyword>
<name>A0A9D9J016_9BACT</name>
<reference evidence="12" key="1">
    <citation type="submission" date="2020-10" db="EMBL/GenBank/DDBJ databases">
        <authorList>
            <person name="Gilroy R."/>
        </authorList>
    </citation>
    <scope>NUCLEOTIDE SEQUENCE</scope>
    <source>
        <strain evidence="12">B3-2255</strain>
    </source>
</reference>
<sequence>MPQLKIKTAVYTDSSTGVPARQERNLPEFAFIGRSNVGKSSLINMLSGNRKLAHISSTPGKTQTVNRFLINESWYLVDLPGYGFAKVSKSQLAKLDKMIWDYIDRSENMILLFVLIDSRHELMKTDLEFLIRLGEKGIPFSIIFTKADKSGPVALAAKIDSIKRKISEYWEELPPCFVTSAETRAGREEVLEYIAQTIKSTANTSKTE</sequence>
<dbReference type="AlphaFoldDB" id="A0A9D9J016"/>
<organism evidence="12 13">
    <name type="scientific">Candidatus Merdivivens faecigallinarum</name>
    <dbReference type="NCBI Taxonomy" id="2840871"/>
    <lineage>
        <taxon>Bacteria</taxon>
        <taxon>Pseudomonadati</taxon>
        <taxon>Bacteroidota</taxon>
        <taxon>Bacteroidia</taxon>
        <taxon>Bacteroidales</taxon>
        <taxon>Muribaculaceae</taxon>
        <taxon>Muribaculaceae incertae sedis</taxon>
        <taxon>Candidatus Merdivivens</taxon>
    </lineage>
</organism>
<dbReference type="InterPro" id="IPR030393">
    <property type="entry name" value="G_ENGB_dom"/>
</dbReference>
<comment type="cofactor">
    <cofactor evidence="1">
        <name>Mg(2+)</name>
        <dbReference type="ChEBI" id="CHEBI:18420"/>
    </cofactor>
</comment>
<comment type="similarity">
    <text evidence="2 10">Belongs to the TRAFAC class TrmE-Era-EngA-EngB-Septin-like GTPase superfamily. EngB GTPase family.</text>
</comment>
<accession>A0A9D9J016</accession>
<evidence type="ECO:0000313" key="13">
    <source>
        <dbReference type="Proteomes" id="UP000823772"/>
    </source>
</evidence>
<reference evidence="12" key="2">
    <citation type="journal article" date="2021" name="PeerJ">
        <title>Extensive microbial diversity within the chicken gut microbiome revealed by metagenomics and culture.</title>
        <authorList>
            <person name="Gilroy R."/>
            <person name="Ravi A."/>
            <person name="Getino M."/>
            <person name="Pursley I."/>
            <person name="Horton D.L."/>
            <person name="Alikhan N.F."/>
            <person name="Baker D."/>
            <person name="Gharbi K."/>
            <person name="Hall N."/>
            <person name="Watson M."/>
            <person name="Adriaenssens E.M."/>
            <person name="Foster-Nyarko E."/>
            <person name="Jarju S."/>
            <person name="Secka A."/>
            <person name="Antonio M."/>
            <person name="Oren A."/>
            <person name="Chaudhuri R.R."/>
            <person name="La Ragione R."/>
            <person name="Hildebrand F."/>
            <person name="Pallen M.J."/>
        </authorList>
    </citation>
    <scope>NUCLEOTIDE SEQUENCE</scope>
    <source>
        <strain evidence="12">B3-2255</strain>
    </source>
</reference>
<evidence type="ECO:0000259" key="11">
    <source>
        <dbReference type="PROSITE" id="PS51706"/>
    </source>
</evidence>
<feature type="domain" description="EngB-type G" evidence="11">
    <location>
        <begin position="25"/>
        <end position="200"/>
    </location>
</feature>
<keyword evidence="9 10" id="KW-0131">Cell cycle</keyword>
<dbReference type="GO" id="GO:0000917">
    <property type="term" value="P:division septum assembly"/>
    <property type="evidence" value="ECO:0007669"/>
    <property type="project" value="UniProtKB-KW"/>
</dbReference>
<dbReference type="GO" id="GO:0046872">
    <property type="term" value="F:metal ion binding"/>
    <property type="evidence" value="ECO:0007669"/>
    <property type="project" value="UniProtKB-KW"/>
</dbReference>
<dbReference type="InterPro" id="IPR006073">
    <property type="entry name" value="GTP-bd"/>
</dbReference>
<gene>
    <name evidence="10" type="primary">engB</name>
    <name evidence="12" type="ORF">IAC87_01910</name>
</gene>
<evidence type="ECO:0000313" key="12">
    <source>
        <dbReference type="EMBL" id="MBO8481284.1"/>
    </source>
</evidence>
<evidence type="ECO:0000256" key="9">
    <source>
        <dbReference type="ARBA" id="ARBA00023306"/>
    </source>
</evidence>
<dbReference type="SUPFAM" id="SSF52540">
    <property type="entry name" value="P-loop containing nucleoside triphosphate hydrolases"/>
    <property type="match status" value="1"/>
</dbReference>
<protein>
    <recommendedName>
        <fullName evidence="10">Probable GTP-binding protein EngB</fullName>
    </recommendedName>
</protein>
<dbReference type="Proteomes" id="UP000823772">
    <property type="component" value="Unassembled WGS sequence"/>
</dbReference>
<keyword evidence="8 10" id="KW-0717">Septation</keyword>
<dbReference type="NCBIfam" id="TIGR03598">
    <property type="entry name" value="GTPase_YsxC"/>
    <property type="match status" value="1"/>
</dbReference>
<dbReference type="GO" id="GO:0005525">
    <property type="term" value="F:GTP binding"/>
    <property type="evidence" value="ECO:0007669"/>
    <property type="project" value="UniProtKB-UniRule"/>
</dbReference>
<dbReference type="PANTHER" id="PTHR11649:SF13">
    <property type="entry name" value="ENGB-TYPE G DOMAIN-CONTAINING PROTEIN"/>
    <property type="match status" value="1"/>
</dbReference>
<evidence type="ECO:0000256" key="3">
    <source>
        <dbReference type="ARBA" id="ARBA00022618"/>
    </source>
</evidence>
<evidence type="ECO:0000256" key="8">
    <source>
        <dbReference type="ARBA" id="ARBA00023210"/>
    </source>
</evidence>
<dbReference type="PANTHER" id="PTHR11649">
    <property type="entry name" value="MSS1/TRME-RELATED GTP-BINDING PROTEIN"/>
    <property type="match status" value="1"/>
</dbReference>
<evidence type="ECO:0000256" key="1">
    <source>
        <dbReference type="ARBA" id="ARBA00001946"/>
    </source>
</evidence>
<evidence type="ECO:0000256" key="7">
    <source>
        <dbReference type="ARBA" id="ARBA00023134"/>
    </source>
</evidence>
<dbReference type="HAMAP" id="MF_00321">
    <property type="entry name" value="GTPase_EngB"/>
    <property type="match status" value="1"/>
</dbReference>
<evidence type="ECO:0000256" key="10">
    <source>
        <dbReference type="HAMAP-Rule" id="MF_00321"/>
    </source>
</evidence>
<keyword evidence="6" id="KW-0460">Magnesium</keyword>